<dbReference type="AlphaFoldDB" id="A0A9X2EHQ8"/>
<dbReference type="Proteomes" id="UP001155128">
    <property type="component" value="Unassembled WGS sequence"/>
</dbReference>
<comment type="function">
    <text evidence="3">Lytic transglycosylase with a strong preference for naked glycan strands that lack stem peptides.</text>
</comment>
<keyword evidence="1 3" id="KW-0456">Lyase</keyword>
<evidence type="ECO:0000256" key="2">
    <source>
        <dbReference type="ARBA" id="ARBA00023316"/>
    </source>
</evidence>
<dbReference type="InterPro" id="IPR009009">
    <property type="entry name" value="RlpA-like_DPBB"/>
</dbReference>
<feature type="domain" description="RlpA-like protein double-psi beta-barrel" evidence="5">
    <location>
        <begin position="89"/>
        <end position="175"/>
    </location>
</feature>
<evidence type="ECO:0000313" key="7">
    <source>
        <dbReference type="Proteomes" id="UP001155128"/>
    </source>
</evidence>
<dbReference type="Pfam" id="PF03330">
    <property type="entry name" value="DPBB_1"/>
    <property type="match status" value="1"/>
</dbReference>
<organism evidence="6 7">
    <name type="scientific">Sphingomicrobium sediminis</name>
    <dbReference type="NCBI Taxonomy" id="2950949"/>
    <lineage>
        <taxon>Bacteria</taxon>
        <taxon>Pseudomonadati</taxon>
        <taxon>Pseudomonadota</taxon>
        <taxon>Alphaproteobacteria</taxon>
        <taxon>Sphingomonadales</taxon>
        <taxon>Sphingomonadaceae</taxon>
        <taxon>Sphingomicrobium</taxon>
    </lineage>
</organism>
<dbReference type="RefSeq" id="WP_252114030.1">
    <property type="nucleotide sequence ID" value="NZ_JAMSHT010000001.1"/>
</dbReference>
<dbReference type="InterPro" id="IPR036908">
    <property type="entry name" value="RlpA-like_sf"/>
</dbReference>
<dbReference type="InterPro" id="IPR012997">
    <property type="entry name" value="RplA"/>
</dbReference>
<sequence>MTRVEMTAEPAHLRKRDRLRRLFRRPRLRGRVAMMAGVPALALASVLPAEPVAAGKVELVQEVPPPPAPIVEIEPEVVEPPRTLLGETEASYYGARFAGRLTASGETFDPEQPTAAHRTLPFGTMVEVTNLANGKTVIVKINDRGPFHDDRDIDLSRSAFEQIADKSRGTARVTISAIG</sequence>
<dbReference type="HAMAP" id="MF_02071">
    <property type="entry name" value="RlpA"/>
    <property type="match status" value="1"/>
</dbReference>
<dbReference type="EMBL" id="JAMSHT010000001">
    <property type="protein sequence ID" value="MCM8557721.1"/>
    <property type="molecule type" value="Genomic_DNA"/>
</dbReference>
<dbReference type="NCBIfam" id="TIGR00413">
    <property type="entry name" value="rlpA"/>
    <property type="match status" value="1"/>
</dbReference>
<dbReference type="PANTHER" id="PTHR34183:SF8">
    <property type="entry name" value="ENDOLYTIC PEPTIDOGLYCAN TRANSGLYCOSYLASE RLPA-RELATED"/>
    <property type="match status" value="1"/>
</dbReference>
<evidence type="ECO:0000256" key="4">
    <source>
        <dbReference type="RuleBase" id="RU003495"/>
    </source>
</evidence>
<dbReference type="GO" id="GO:0000270">
    <property type="term" value="P:peptidoglycan metabolic process"/>
    <property type="evidence" value="ECO:0007669"/>
    <property type="project" value="UniProtKB-UniRule"/>
</dbReference>
<dbReference type="SUPFAM" id="SSF50685">
    <property type="entry name" value="Barwin-like endoglucanases"/>
    <property type="match status" value="1"/>
</dbReference>
<comment type="caution">
    <text evidence="6">The sequence shown here is derived from an EMBL/GenBank/DDBJ whole genome shotgun (WGS) entry which is preliminary data.</text>
</comment>
<keyword evidence="2 3" id="KW-0961">Cell wall biogenesis/degradation</keyword>
<accession>A0A9X2EHQ8</accession>
<evidence type="ECO:0000256" key="1">
    <source>
        <dbReference type="ARBA" id="ARBA00023239"/>
    </source>
</evidence>
<evidence type="ECO:0000313" key="6">
    <source>
        <dbReference type="EMBL" id="MCM8557721.1"/>
    </source>
</evidence>
<name>A0A9X2EHQ8_9SPHN</name>
<evidence type="ECO:0000259" key="5">
    <source>
        <dbReference type="Pfam" id="PF03330"/>
    </source>
</evidence>
<dbReference type="EC" id="4.2.2.-" evidence="3"/>
<dbReference type="GO" id="GO:0071555">
    <property type="term" value="P:cell wall organization"/>
    <property type="evidence" value="ECO:0007669"/>
    <property type="project" value="UniProtKB-KW"/>
</dbReference>
<proteinExistence type="inferred from homology"/>
<reference evidence="6" key="1">
    <citation type="submission" date="2022-06" db="EMBL/GenBank/DDBJ databases">
        <title>Sphingomicrobium sedimins sp. nov., a marine bacterium isolated from tidal flat.</title>
        <authorList>
            <person name="Kim C.-H."/>
            <person name="Yoo Y."/>
            <person name="Kim J.-J."/>
        </authorList>
    </citation>
    <scope>NUCLEOTIDE SEQUENCE</scope>
    <source>
        <strain evidence="6">GRR-S6-50</strain>
    </source>
</reference>
<dbReference type="CDD" id="cd22268">
    <property type="entry name" value="DPBB_RlpA-like"/>
    <property type="match status" value="1"/>
</dbReference>
<keyword evidence="7" id="KW-1185">Reference proteome</keyword>
<gene>
    <name evidence="3" type="primary">rlpA</name>
    <name evidence="6" type="ORF">NDO55_07800</name>
</gene>
<evidence type="ECO:0000256" key="3">
    <source>
        <dbReference type="HAMAP-Rule" id="MF_02071"/>
    </source>
</evidence>
<dbReference type="GO" id="GO:0008932">
    <property type="term" value="F:lytic endotransglycosylase activity"/>
    <property type="evidence" value="ECO:0007669"/>
    <property type="project" value="UniProtKB-UniRule"/>
</dbReference>
<dbReference type="PANTHER" id="PTHR34183">
    <property type="entry name" value="ENDOLYTIC PEPTIDOGLYCAN TRANSGLYCOSYLASE RLPA"/>
    <property type="match status" value="1"/>
</dbReference>
<dbReference type="InterPro" id="IPR034718">
    <property type="entry name" value="RlpA"/>
</dbReference>
<dbReference type="Gene3D" id="2.40.40.10">
    <property type="entry name" value="RlpA-like domain"/>
    <property type="match status" value="1"/>
</dbReference>
<protein>
    <recommendedName>
        <fullName evidence="3">Endolytic peptidoglycan transglycosylase RlpA</fullName>
        <ecNumber evidence="3">4.2.2.-</ecNumber>
    </recommendedName>
</protein>
<comment type="similarity">
    <text evidence="3 4">Belongs to the RlpA family.</text>
</comment>